<dbReference type="GO" id="GO:0022857">
    <property type="term" value="F:transmembrane transporter activity"/>
    <property type="evidence" value="ECO:0007669"/>
    <property type="project" value="InterPro"/>
</dbReference>
<evidence type="ECO:0000256" key="5">
    <source>
        <dbReference type="ARBA" id="ARBA00023136"/>
    </source>
</evidence>
<feature type="transmembrane region" description="Helical" evidence="6">
    <location>
        <begin position="110"/>
        <end position="131"/>
    </location>
</feature>
<feature type="transmembrane region" description="Helical" evidence="6">
    <location>
        <begin position="404"/>
        <end position="424"/>
    </location>
</feature>
<protein>
    <submittedName>
        <fullName evidence="7">Choline transport protein</fullName>
    </submittedName>
</protein>
<comment type="caution">
    <text evidence="7">The sequence shown here is derived from an EMBL/GenBank/DDBJ whole genome shotgun (WGS) entry which is preliminary data.</text>
</comment>
<evidence type="ECO:0000256" key="6">
    <source>
        <dbReference type="SAM" id="Phobius"/>
    </source>
</evidence>
<dbReference type="Pfam" id="PF13520">
    <property type="entry name" value="AA_permease_2"/>
    <property type="match status" value="1"/>
</dbReference>
<sequence length="543" mass="60098">MGKSTPFGSTDPYRDVEVRIDVRLAEDTIGSAIDTAMTNTIIEKDSVSNEDSHDQRDMVRLGKKQQVKRVFRTWSLLSFTCVVTSTWEYLMLGIDTGLTLGGRAGLFWSYIWSMIFFAFLSASIAEMASMAPTAGGQYHWVSEFAPKKYQKSMSYITAWLSCLSWQAGNAYGNLLTGSMIETIIQLYRPEYELLPWRSTLLVLPGTLAVMLFNIGGHKYLPVLQNVTMIVHIIGCMLCIVTIWVTAPHVRPTDVVFSWNNTSGYHSMFIVMMIGQNTAQSALASTDSAAHMAEEVHDAGITVPRAIMNALWVNGTMGFLLLVTVLFSIPNLEEAAADPSGFSFFGVVRTAWSTVGFSYVLWIMTTLIFLGNIPFAASTARLTFALARDGALPFSKFFAKVDRRFHVPANAILLSMSISAAMAFVNLGSKAAYSAVVSISAACQMGCYCISITCLLWRRLTAPETLPAARWSLGRWGALINVVAIFYALMIMFWVVWPQSTPVTLDNFNFSAPVTGAVICICSLTYFFYGRRVYTSPVELVRKL</sequence>
<evidence type="ECO:0000256" key="2">
    <source>
        <dbReference type="ARBA" id="ARBA00022448"/>
    </source>
</evidence>
<keyword evidence="2" id="KW-0813">Transport</keyword>
<gene>
    <name evidence="7" type="ORF">B9Z65_5386</name>
</gene>
<keyword evidence="5 6" id="KW-0472">Membrane</keyword>
<accession>A0A2P7ZDX8</accession>
<feature type="transmembrane region" description="Helical" evidence="6">
    <location>
        <begin position="70"/>
        <end position="90"/>
    </location>
</feature>
<feature type="transmembrane region" description="Helical" evidence="6">
    <location>
        <begin position="477"/>
        <end position="496"/>
    </location>
</feature>
<keyword evidence="4 6" id="KW-1133">Transmembrane helix</keyword>
<feature type="transmembrane region" description="Helical" evidence="6">
    <location>
        <begin position="430"/>
        <end position="456"/>
    </location>
</feature>
<evidence type="ECO:0000313" key="8">
    <source>
        <dbReference type="Proteomes" id="UP000243723"/>
    </source>
</evidence>
<feature type="transmembrane region" description="Helical" evidence="6">
    <location>
        <begin position="358"/>
        <end position="383"/>
    </location>
</feature>
<feature type="transmembrane region" description="Helical" evidence="6">
    <location>
        <begin position="194"/>
        <end position="214"/>
    </location>
</feature>
<evidence type="ECO:0000256" key="3">
    <source>
        <dbReference type="ARBA" id="ARBA00022692"/>
    </source>
</evidence>
<evidence type="ECO:0000313" key="7">
    <source>
        <dbReference type="EMBL" id="PSK46418.1"/>
    </source>
</evidence>
<dbReference type="PIRSF" id="PIRSF006060">
    <property type="entry name" value="AA_transporter"/>
    <property type="match status" value="1"/>
</dbReference>
<keyword evidence="3 6" id="KW-0812">Transmembrane</keyword>
<evidence type="ECO:0000256" key="1">
    <source>
        <dbReference type="ARBA" id="ARBA00004141"/>
    </source>
</evidence>
<dbReference type="EMBL" id="NHZQ01000236">
    <property type="protein sequence ID" value="PSK46418.1"/>
    <property type="molecule type" value="Genomic_DNA"/>
</dbReference>
<dbReference type="AlphaFoldDB" id="A0A2P7ZDX8"/>
<dbReference type="PANTHER" id="PTHR45649">
    <property type="entry name" value="AMINO-ACID PERMEASE BAT1"/>
    <property type="match status" value="1"/>
</dbReference>
<proteinExistence type="predicted"/>
<dbReference type="GO" id="GO:0016020">
    <property type="term" value="C:membrane"/>
    <property type="evidence" value="ECO:0007669"/>
    <property type="project" value="UniProtKB-SubCell"/>
</dbReference>
<comment type="subcellular location">
    <subcellularLocation>
        <location evidence="1">Membrane</location>
        <topology evidence="1">Multi-pass membrane protein</topology>
    </subcellularLocation>
</comment>
<dbReference type="InterPro" id="IPR002293">
    <property type="entry name" value="AA/rel_permease1"/>
</dbReference>
<feature type="transmembrane region" description="Helical" evidence="6">
    <location>
        <begin position="305"/>
        <end position="328"/>
    </location>
</feature>
<organism evidence="7 8">
    <name type="scientific">Elsinoe australis</name>
    <dbReference type="NCBI Taxonomy" id="40998"/>
    <lineage>
        <taxon>Eukaryota</taxon>
        <taxon>Fungi</taxon>
        <taxon>Dikarya</taxon>
        <taxon>Ascomycota</taxon>
        <taxon>Pezizomycotina</taxon>
        <taxon>Dothideomycetes</taxon>
        <taxon>Dothideomycetidae</taxon>
        <taxon>Myriangiales</taxon>
        <taxon>Elsinoaceae</taxon>
        <taxon>Elsinoe</taxon>
    </lineage>
</organism>
<dbReference type="Gene3D" id="1.20.1740.10">
    <property type="entry name" value="Amino acid/polyamine transporter I"/>
    <property type="match status" value="1"/>
</dbReference>
<dbReference type="STRING" id="40998.A0A2P7ZDX8"/>
<feature type="transmembrane region" description="Helical" evidence="6">
    <location>
        <begin position="508"/>
        <end position="528"/>
    </location>
</feature>
<name>A0A2P7ZDX8_9PEZI</name>
<dbReference type="Proteomes" id="UP000243723">
    <property type="component" value="Unassembled WGS sequence"/>
</dbReference>
<dbReference type="PANTHER" id="PTHR45649:SF4">
    <property type="entry name" value="TRANSPORTER, PUTATIVE (EUROFUNG)-RELATED"/>
    <property type="match status" value="1"/>
</dbReference>
<reference evidence="7 8" key="1">
    <citation type="submission" date="2017-05" db="EMBL/GenBank/DDBJ databases">
        <title>Draft genome sequence of Elsinoe australis.</title>
        <authorList>
            <person name="Cheng Q."/>
        </authorList>
    </citation>
    <scope>NUCLEOTIDE SEQUENCE [LARGE SCALE GENOMIC DNA]</scope>
    <source>
        <strain evidence="7 8">NL1</strain>
    </source>
</reference>
<feature type="transmembrane region" description="Helical" evidence="6">
    <location>
        <begin position="226"/>
        <end position="244"/>
    </location>
</feature>
<evidence type="ECO:0000256" key="4">
    <source>
        <dbReference type="ARBA" id="ARBA00022989"/>
    </source>
</evidence>
<dbReference type="OrthoDB" id="3257095at2759"/>
<keyword evidence="8" id="KW-1185">Reference proteome</keyword>